<feature type="region of interest" description="Disordered" evidence="1">
    <location>
        <begin position="1"/>
        <end position="124"/>
    </location>
</feature>
<dbReference type="EMBL" id="JACGWO010000005">
    <property type="protein sequence ID" value="KAK4427282.1"/>
    <property type="molecule type" value="Genomic_DNA"/>
</dbReference>
<gene>
    <name evidence="2" type="ORF">Salat_1497100</name>
</gene>
<evidence type="ECO:0000313" key="3">
    <source>
        <dbReference type="Proteomes" id="UP001293254"/>
    </source>
</evidence>
<dbReference type="Proteomes" id="UP001293254">
    <property type="component" value="Unassembled WGS sequence"/>
</dbReference>
<name>A0AAE1YBW4_9LAMI</name>
<accession>A0AAE1YBW4</accession>
<dbReference type="PRINTS" id="PR01217">
    <property type="entry name" value="PRICHEXTENSN"/>
</dbReference>
<feature type="compositionally biased region" description="Polar residues" evidence="1">
    <location>
        <begin position="1"/>
        <end position="11"/>
    </location>
</feature>
<feature type="compositionally biased region" description="Pro residues" evidence="1">
    <location>
        <begin position="51"/>
        <end position="66"/>
    </location>
</feature>
<comment type="caution">
    <text evidence="2">The sequence shown here is derived from an EMBL/GenBank/DDBJ whole genome shotgun (WGS) entry which is preliminary data.</text>
</comment>
<protein>
    <submittedName>
        <fullName evidence="2">Uncharacterized protein</fullName>
    </submittedName>
</protein>
<dbReference type="AlphaFoldDB" id="A0AAE1YBW4"/>
<organism evidence="2 3">
    <name type="scientific">Sesamum alatum</name>
    <dbReference type="NCBI Taxonomy" id="300844"/>
    <lineage>
        <taxon>Eukaryota</taxon>
        <taxon>Viridiplantae</taxon>
        <taxon>Streptophyta</taxon>
        <taxon>Embryophyta</taxon>
        <taxon>Tracheophyta</taxon>
        <taxon>Spermatophyta</taxon>
        <taxon>Magnoliopsida</taxon>
        <taxon>eudicotyledons</taxon>
        <taxon>Gunneridae</taxon>
        <taxon>Pentapetalae</taxon>
        <taxon>asterids</taxon>
        <taxon>lamiids</taxon>
        <taxon>Lamiales</taxon>
        <taxon>Pedaliaceae</taxon>
        <taxon>Sesamum</taxon>
    </lineage>
</organism>
<feature type="compositionally biased region" description="Basic and acidic residues" evidence="1">
    <location>
        <begin position="93"/>
        <end position="124"/>
    </location>
</feature>
<feature type="compositionally biased region" description="Low complexity" evidence="1">
    <location>
        <begin position="21"/>
        <end position="30"/>
    </location>
</feature>
<reference evidence="2" key="2">
    <citation type="journal article" date="2024" name="Plant">
        <title>Genomic evolution and insights into agronomic trait innovations of Sesamum species.</title>
        <authorList>
            <person name="Miao H."/>
            <person name="Wang L."/>
            <person name="Qu L."/>
            <person name="Liu H."/>
            <person name="Sun Y."/>
            <person name="Le M."/>
            <person name="Wang Q."/>
            <person name="Wei S."/>
            <person name="Zheng Y."/>
            <person name="Lin W."/>
            <person name="Duan Y."/>
            <person name="Cao H."/>
            <person name="Xiong S."/>
            <person name="Wang X."/>
            <person name="Wei L."/>
            <person name="Li C."/>
            <person name="Ma Q."/>
            <person name="Ju M."/>
            <person name="Zhao R."/>
            <person name="Li G."/>
            <person name="Mu C."/>
            <person name="Tian Q."/>
            <person name="Mei H."/>
            <person name="Zhang T."/>
            <person name="Gao T."/>
            <person name="Zhang H."/>
        </authorList>
    </citation>
    <scope>NUCLEOTIDE SEQUENCE</scope>
    <source>
        <strain evidence="2">3651</strain>
    </source>
</reference>
<sequence>MPTSTPPSNRQVSPPLPALPAPSRSPVSVPLVPPPPPPPPPLSKVWDSPRTPTPPAKKLIPQPPASITPLRPVAKRSPTVISPSELPPNDSGVGEHDGDKRSPINETKHSSAGMERNEEATPKP</sequence>
<evidence type="ECO:0000313" key="2">
    <source>
        <dbReference type="EMBL" id="KAK4427282.1"/>
    </source>
</evidence>
<feature type="compositionally biased region" description="Pro residues" evidence="1">
    <location>
        <begin position="31"/>
        <end position="42"/>
    </location>
</feature>
<evidence type="ECO:0000256" key="1">
    <source>
        <dbReference type="SAM" id="MobiDB-lite"/>
    </source>
</evidence>
<reference evidence="2" key="1">
    <citation type="submission" date="2020-06" db="EMBL/GenBank/DDBJ databases">
        <authorList>
            <person name="Li T."/>
            <person name="Hu X."/>
            <person name="Zhang T."/>
            <person name="Song X."/>
            <person name="Zhang H."/>
            <person name="Dai N."/>
            <person name="Sheng W."/>
            <person name="Hou X."/>
            <person name="Wei L."/>
        </authorList>
    </citation>
    <scope>NUCLEOTIDE SEQUENCE</scope>
    <source>
        <strain evidence="2">3651</strain>
        <tissue evidence="2">Leaf</tissue>
    </source>
</reference>
<proteinExistence type="predicted"/>
<keyword evidence="3" id="KW-1185">Reference proteome</keyword>